<dbReference type="SUPFAM" id="SSF48498">
    <property type="entry name" value="Tetracyclin repressor-like, C-terminal domain"/>
    <property type="match status" value="1"/>
</dbReference>
<keyword evidence="2" id="KW-0804">Transcription</keyword>
<name>A0ABX0R5F7_9GAMM</name>
<dbReference type="Pfam" id="PF16859">
    <property type="entry name" value="TetR_C_11"/>
    <property type="match status" value="1"/>
</dbReference>
<comment type="caution">
    <text evidence="4">The sequence shown here is derived from an EMBL/GenBank/DDBJ whole genome shotgun (WGS) entry which is preliminary data.</text>
</comment>
<evidence type="ECO:0000256" key="2">
    <source>
        <dbReference type="ARBA" id="ARBA00023163"/>
    </source>
</evidence>
<dbReference type="InterPro" id="IPR011075">
    <property type="entry name" value="TetR_C"/>
</dbReference>
<dbReference type="Gene3D" id="1.10.357.10">
    <property type="entry name" value="Tetracycline Repressor, domain 2"/>
    <property type="match status" value="1"/>
</dbReference>
<protein>
    <submittedName>
        <fullName evidence="4">TetR family transcriptional regulator</fullName>
    </submittedName>
</protein>
<proteinExistence type="predicted"/>
<dbReference type="EMBL" id="VWXD01000039">
    <property type="protein sequence ID" value="NIF03811.1"/>
    <property type="molecule type" value="Genomic_DNA"/>
</dbReference>
<accession>A0ABX0R5F7</accession>
<evidence type="ECO:0000256" key="1">
    <source>
        <dbReference type="ARBA" id="ARBA00023015"/>
    </source>
</evidence>
<keyword evidence="1" id="KW-0805">Transcription regulation</keyword>
<keyword evidence="5" id="KW-1185">Reference proteome</keyword>
<dbReference type="InterPro" id="IPR036271">
    <property type="entry name" value="Tet_transcr_reg_TetR-rel_C_sf"/>
</dbReference>
<sequence length="56" mass="5660">ERGELPAGTDADEVVRAVSAPLYYRLLASGDPLDEAAADRAAGSAVLAAKAGAYVK</sequence>
<organism evidence="4 5">
    <name type="scientific">Candidatus Pantoea formicae</name>
    <dbReference type="NCBI Taxonomy" id="2608355"/>
    <lineage>
        <taxon>Bacteria</taxon>
        <taxon>Pseudomonadati</taxon>
        <taxon>Pseudomonadota</taxon>
        <taxon>Gammaproteobacteria</taxon>
        <taxon>Enterobacterales</taxon>
        <taxon>Erwiniaceae</taxon>
        <taxon>Pantoea</taxon>
    </lineage>
</organism>
<evidence type="ECO:0000313" key="4">
    <source>
        <dbReference type="EMBL" id="NIF03811.1"/>
    </source>
</evidence>
<evidence type="ECO:0000313" key="5">
    <source>
        <dbReference type="Proteomes" id="UP000780690"/>
    </source>
</evidence>
<dbReference type="Proteomes" id="UP000780690">
    <property type="component" value="Unassembled WGS sequence"/>
</dbReference>
<feature type="non-terminal residue" evidence="4">
    <location>
        <position position="1"/>
    </location>
</feature>
<evidence type="ECO:0000259" key="3">
    <source>
        <dbReference type="Pfam" id="PF16859"/>
    </source>
</evidence>
<dbReference type="RefSeq" id="WP_205298444.1">
    <property type="nucleotide sequence ID" value="NZ_VWXD01000039.1"/>
</dbReference>
<reference evidence="4 5" key="1">
    <citation type="journal article" date="2019" name="bioRxiv">
        <title>Bacteria contribute to plant secondary compound degradation in a generalist herbivore system.</title>
        <authorList>
            <person name="Francoeur C.B."/>
            <person name="Khadempour L."/>
            <person name="Moreira-Soto R.D."/>
            <person name="Gotting K."/>
            <person name="Book A.J."/>
            <person name="Pinto-Tomas A.A."/>
            <person name="Keefover-Ring K."/>
            <person name="Currie C.R."/>
        </authorList>
    </citation>
    <scope>NUCLEOTIDE SEQUENCE [LARGE SCALE GENOMIC DNA]</scope>
    <source>
        <strain evidence="4 5">Acro-805</strain>
    </source>
</reference>
<gene>
    <name evidence="4" type="ORF">F3J38_27900</name>
</gene>
<feature type="domain" description="Tetracyclin repressor-like C-terminal" evidence="3">
    <location>
        <begin position="1"/>
        <end position="42"/>
    </location>
</feature>